<comment type="subcellular location">
    <subcellularLocation>
        <location evidence="1">Membrane</location>
        <topology evidence="1">Multi-pass membrane protein</topology>
    </subcellularLocation>
</comment>
<evidence type="ECO:0000259" key="4">
    <source>
        <dbReference type="Pfam" id="PF02932"/>
    </source>
</evidence>
<dbReference type="SUPFAM" id="SSF90112">
    <property type="entry name" value="Neurotransmitter-gated ion-channel transmembrane pore"/>
    <property type="match status" value="1"/>
</dbReference>
<gene>
    <name evidence="5" type="primary">PLEST000314</name>
    <name evidence="5" type="ORF">PLESTB_000352300</name>
</gene>
<keyword evidence="3" id="KW-0472">Membrane</keyword>
<organism evidence="5 6">
    <name type="scientific">Pleodorina starrii</name>
    <dbReference type="NCBI Taxonomy" id="330485"/>
    <lineage>
        <taxon>Eukaryota</taxon>
        <taxon>Viridiplantae</taxon>
        <taxon>Chlorophyta</taxon>
        <taxon>core chlorophytes</taxon>
        <taxon>Chlorophyceae</taxon>
        <taxon>CS clade</taxon>
        <taxon>Chlamydomonadales</taxon>
        <taxon>Volvocaceae</taxon>
        <taxon>Pleodorina</taxon>
    </lineage>
</organism>
<dbReference type="GO" id="GO:0016020">
    <property type="term" value="C:membrane"/>
    <property type="evidence" value="ECO:0007669"/>
    <property type="project" value="UniProtKB-SubCell"/>
</dbReference>
<comment type="caution">
    <text evidence="5">The sequence shown here is derived from an EMBL/GenBank/DDBJ whole genome shotgun (WGS) entry which is preliminary data.</text>
</comment>
<dbReference type="GO" id="GO:0004888">
    <property type="term" value="F:transmembrane signaling receptor activity"/>
    <property type="evidence" value="ECO:0007669"/>
    <property type="project" value="InterPro"/>
</dbReference>
<evidence type="ECO:0000313" key="6">
    <source>
        <dbReference type="Proteomes" id="UP001165080"/>
    </source>
</evidence>
<dbReference type="InterPro" id="IPR006201">
    <property type="entry name" value="Neur_channel"/>
</dbReference>
<dbReference type="InterPro" id="IPR036719">
    <property type="entry name" value="Neuro-gated_channel_TM_sf"/>
</dbReference>
<feature type="transmembrane region" description="Helical" evidence="3">
    <location>
        <begin position="727"/>
        <end position="750"/>
    </location>
</feature>
<keyword evidence="3" id="KW-0812">Transmembrane</keyword>
<keyword evidence="3" id="KW-1133">Transmembrane helix</keyword>
<dbReference type="InterPro" id="IPR038050">
    <property type="entry name" value="Neuro_actylchol_rec"/>
</dbReference>
<dbReference type="Pfam" id="PF02932">
    <property type="entry name" value="Neur_chan_memb"/>
    <property type="match status" value="1"/>
</dbReference>
<dbReference type="Proteomes" id="UP001165080">
    <property type="component" value="Unassembled WGS sequence"/>
</dbReference>
<dbReference type="Gene3D" id="2.70.170.10">
    <property type="entry name" value="Neurotransmitter-gated ion-channel ligand-binding domain"/>
    <property type="match status" value="1"/>
</dbReference>
<dbReference type="GO" id="GO:0005230">
    <property type="term" value="F:extracellular ligand-gated monoatomic ion channel activity"/>
    <property type="evidence" value="ECO:0007669"/>
    <property type="project" value="InterPro"/>
</dbReference>
<evidence type="ECO:0000256" key="2">
    <source>
        <dbReference type="SAM" id="MobiDB-lite"/>
    </source>
</evidence>
<evidence type="ECO:0000256" key="1">
    <source>
        <dbReference type="ARBA" id="ARBA00004141"/>
    </source>
</evidence>
<proteinExistence type="predicted"/>
<dbReference type="AlphaFoldDB" id="A0A9W6EZE0"/>
<keyword evidence="6" id="KW-1185">Reference proteome</keyword>
<feature type="transmembrane region" description="Helical" evidence="3">
    <location>
        <begin position="357"/>
        <end position="378"/>
    </location>
</feature>
<sequence>MAKRTNVDRRRGLLLLPGATTLLPLLVVVLLYAGRGAQAQRPYPLTGADGPLPTNQTGQTIPRSDISTTVLLERVYGMLEHENAYEASESERLELRGANWRRVACKLLCVAVWWLVLNWTDCGAGPAAESATAAAAAPGGSCNRFCDSGGLPSMGCCDGMWLPHIELLNILEYLDDQLPRYRINANVSSCIVTWSTRLVGRWYAPLDFRAYPFEHQHLLFEFALADSQSAVAGLRWDMVAQLNHTAHTKGADLSGWRINWSKGKIYDSRTCQKVFGVEAPRYAISPSSQAASGGNATNLTAQYDSLALSDRYFSDNTAKGNTWPDDCGPFKRFQEASALFGPVVLVADIMIKRVASYYVLTNLIPVLLITLVAFVVYFMPQSALGDRMSVVLTMFLSLTAMQFVFDFPPANYINALQLVVLVSYIMIALTCVESLIVNRIATVADALKIKRNCVRKYSTLLGRAAFERYLTKELFPTHHRAHAAAAGGGAIKTKAGGAAGRVHFKSAPTARRQPAAAGNGVPGRGRRASVSSIAEVPEADPPTAAAGGCLPGMAAARVCRREDSAIEGQHLLHTSPVQPTPTPTPTEASLSSTAAIPAAATATATTAAAPPSRALRTATAPVGGAMSKRRPVRCSSAAGSVYDDADSNPDQEPAPLPPSHHVLSPFASGRTHISFAVDHDDIPPPPPASVTADARSVGSSHASAIAAVRHGCAAMVRRCRALGLGRSLRAVAAAFWAWLVGVATAPGQLYQQCKEDPAFAQFVAARIDKWACIVSVSLYVVCISVLLAIEVKVGDHKLMLGDRPGNM</sequence>
<feature type="region of interest" description="Disordered" evidence="2">
    <location>
        <begin position="570"/>
        <end position="663"/>
    </location>
</feature>
<dbReference type="Gene3D" id="1.20.58.390">
    <property type="entry name" value="Neurotransmitter-gated ion-channel transmembrane domain"/>
    <property type="match status" value="1"/>
</dbReference>
<dbReference type="EMBL" id="BRXU01000003">
    <property type="protein sequence ID" value="GLC50190.1"/>
    <property type="molecule type" value="Genomic_DNA"/>
</dbReference>
<evidence type="ECO:0000256" key="3">
    <source>
        <dbReference type="SAM" id="Phobius"/>
    </source>
</evidence>
<dbReference type="InterPro" id="IPR036734">
    <property type="entry name" value="Neur_chan_lig-bd_sf"/>
</dbReference>
<feature type="domain" description="Neurotransmitter-gated ion-channel transmembrane" evidence="4">
    <location>
        <begin position="363"/>
        <end position="452"/>
    </location>
</feature>
<protein>
    <recommendedName>
        <fullName evidence="4">Neurotransmitter-gated ion-channel transmembrane domain-containing protein</fullName>
    </recommendedName>
</protein>
<feature type="transmembrane region" description="Helical" evidence="3">
    <location>
        <begin position="390"/>
        <end position="409"/>
    </location>
</feature>
<feature type="transmembrane region" description="Helical" evidence="3">
    <location>
        <begin position="415"/>
        <end position="441"/>
    </location>
</feature>
<feature type="region of interest" description="Disordered" evidence="2">
    <location>
        <begin position="504"/>
        <end position="547"/>
    </location>
</feature>
<evidence type="ECO:0000313" key="5">
    <source>
        <dbReference type="EMBL" id="GLC50190.1"/>
    </source>
</evidence>
<name>A0A9W6EZE0_9CHLO</name>
<reference evidence="5 6" key="1">
    <citation type="journal article" date="2023" name="Commun. Biol.">
        <title>Reorganization of the ancestral sex-determining regions during the evolution of trioecy in Pleodorina starrii.</title>
        <authorList>
            <person name="Takahashi K."/>
            <person name="Suzuki S."/>
            <person name="Kawai-Toyooka H."/>
            <person name="Yamamoto K."/>
            <person name="Hamaji T."/>
            <person name="Ootsuki R."/>
            <person name="Yamaguchi H."/>
            <person name="Kawachi M."/>
            <person name="Higashiyama T."/>
            <person name="Nozaki H."/>
        </authorList>
    </citation>
    <scope>NUCLEOTIDE SEQUENCE [LARGE SCALE GENOMIC DNA]</scope>
    <source>
        <strain evidence="5 6">NIES-4479</strain>
    </source>
</reference>
<accession>A0A9W6EZE0</accession>
<feature type="transmembrane region" description="Helical" evidence="3">
    <location>
        <begin position="770"/>
        <end position="789"/>
    </location>
</feature>
<dbReference type="InterPro" id="IPR006029">
    <property type="entry name" value="Neurotrans-gated_channel_TM"/>
</dbReference>
<dbReference type="PANTHER" id="PTHR18945">
    <property type="entry name" value="NEUROTRANSMITTER GATED ION CHANNEL"/>
    <property type="match status" value="1"/>
</dbReference>
<feature type="compositionally biased region" description="Low complexity" evidence="2">
    <location>
        <begin position="585"/>
        <end position="621"/>
    </location>
</feature>